<evidence type="ECO:0000313" key="5">
    <source>
        <dbReference type="EMBL" id="MBA4496356.1"/>
    </source>
</evidence>
<gene>
    <name evidence="5" type="ORF">H1191_19000</name>
</gene>
<dbReference type="InterPro" id="IPR018356">
    <property type="entry name" value="Tscrpt_reg_HTH_DeoR_CS"/>
</dbReference>
<sequence length="254" mass="28452">MLQEDRYKFILEKLQESRSVRIADLCNELNVTRETVRRDIYELEKMGFLKKVHGGAVLGKTNIEANYLTRKTTNIEEKKAIAKEAARLIEDGDALFIDLGTTTLFFAQEIKEKKNLTVITNSLPIAIELSDSPNINLIIPGGNLRNGELSLSGPLTRLCLENFYVDKAILGIAGISLENGYTNLHIGEAEVTKMMIKRSQLNVMLADYSKFEVTTTVRISKINDVDILITDSNASEKMIRQIRETGTKVTVANL</sequence>
<dbReference type="AlphaFoldDB" id="A0A7W1WUM3"/>
<dbReference type="RefSeq" id="WP_181754706.1">
    <property type="nucleotide sequence ID" value="NZ_JACEIQ010000031.1"/>
</dbReference>
<dbReference type="EMBL" id="JACEIQ010000031">
    <property type="protein sequence ID" value="MBA4496356.1"/>
    <property type="molecule type" value="Genomic_DNA"/>
</dbReference>
<dbReference type="PANTHER" id="PTHR30363">
    <property type="entry name" value="HTH-TYPE TRANSCRIPTIONAL REGULATOR SRLR-RELATED"/>
    <property type="match status" value="1"/>
</dbReference>
<dbReference type="InterPro" id="IPR050313">
    <property type="entry name" value="Carb_Metab_HTH_regulators"/>
</dbReference>
<comment type="caution">
    <text evidence="5">The sequence shown here is derived from an EMBL/GenBank/DDBJ whole genome shotgun (WGS) entry which is preliminary data.</text>
</comment>
<dbReference type="GO" id="GO:0003700">
    <property type="term" value="F:DNA-binding transcription factor activity"/>
    <property type="evidence" value="ECO:0007669"/>
    <property type="project" value="InterPro"/>
</dbReference>
<dbReference type="PANTHER" id="PTHR30363:SF44">
    <property type="entry name" value="AGA OPERON TRANSCRIPTIONAL REPRESSOR-RELATED"/>
    <property type="match status" value="1"/>
</dbReference>
<dbReference type="InterPro" id="IPR001034">
    <property type="entry name" value="DeoR_HTH"/>
</dbReference>
<evidence type="ECO:0000259" key="4">
    <source>
        <dbReference type="PROSITE" id="PS51000"/>
    </source>
</evidence>
<protein>
    <submittedName>
        <fullName evidence="5">DeoR/GlpR transcriptional regulator</fullName>
    </submittedName>
</protein>
<dbReference type="PROSITE" id="PS00894">
    <property type="entry name" value="HTH_DEOR_1"/>
    <property type="match status" value="1"/>
</dbReference>
<keyword evidence="1" id="KW-0805">Transcription regulation</keyword>
<reference evidence="5 6" key="1">
    <citation type="submission" date="2020-07" db="EMBL/GenBank/DDBJ databases">
        <authorList>
            <person name="Feng H."/>
        </authorList>
    </citation>
    <scope>NUCLEOTIDE SEQUENCE [LARGE SCALE GENOMIC DNA]</scope>
    <source>
        <strain evidence="6">s-10</strain>
    </source>
</reference>
<dbReference type="SUPFAM" id="SSF100950">
    <property type="entry name" value="NagB/RpiA/CoA transferase-like"/>
    <property type="match status" value="1"/>
</dbReference>
<proteinExistence type="predicted"/>
<dbReference type="InterPro" id="IPR037171">
    <property type="entry name" value="NagB/RpiA_transferase-like"/>
</dbReference>
<dbReference type="Pfam" id="PF08220">
    <property type="entry name" value="HTH_DeoR"/>
    <property type="match status" value="1"/>
</dbReference>
<evidence type="ECO:0000256" key="2">
    <source>
        <dbReference type="ARBA" id="ARBA00023125"/>
    </source>
</evidence>
<dbReference type="PRINTS" id="PR00037">
    <property type="entry name" value="HTHLACR"/>
</dbReference>
<dbReference type="SMART" id="SM00420">
    <property type="entry name" value="HTH_DEOR"/>
    <property type="match status" value="1"/>
</dbReference>
<dbReference type="PROSITE" id="PS51000">
    <property type="entry name" value="HTH_DEOR_2"/>
    <property type="match status" value="1"/>
</dbReference>
<dbReference type="Gene3D" id="1.10.10.10">
    <property type="entry name" value="Winged helix-like DNA-binding domain superfamily/Winged helix DNA-binding domain"/>
    <property type="match status" value="1"/>
</dbReference>
<dbReference type="Proteomes" id="UP000535491">
    <property type="component" value="Unassembled WGS sequence"/>
</dbReference>
<evidence type="ECO:0000256" key="3">
    <source>
        <dbReference type="ARBA" id="ARBA00023163"/>
    </source>
</evidence>
<dbReference type="Gene3D" id="3.40.50.1360">
    <property type="match status" value="1"/>
</dbReference>
<dbReference type="InterPro" id="IPR014036">
    <property type="entry name" value="DeoR-like_C"/>
</dbReference>
<dbReference type="Pfam" id="PF00455">
    <property type="entry name" value="DeoRC"/>
    <property type="match status" value="1"/>
</dbReference>
<keyword evidence="6" id="KW-1185">Reference proteome</keyword>
<keyword evidence="2" id="KW-0238">DNA-binding</keyword>
<dbReference type="SUPFAM" id="SSF46785">
    <property type="entry name" value="Winged helix' DNA-binding domain"/>
    <property type="match status" value="1"/>
</dbReference>
<dbReference type="InterPro" id="IPR036388">
    <property type="entry name" value="WH-like_DNA-bd_sf"/>
</dbReference>
<accession>A0A7W1WUM3</accession>
<dbReference type="GO" id="GO:0003677">
    <property type="term" value="F:DNA binding"/>
    <property type="evidence" value="ECO:0007669"/>
    <property type="project" value="UniProtKB-KW"/>
</dbReference>
<name>A0A7W1WUM3_9BACL</name>
<dbReference type="SMART" id="SM01134">
    <property type="entry name" value="DeoRC"/>
    <property type="match status" value="1"/>
</dbReference>
<evidence type="ECO:0000313" key="6">
    <source>
        <dbReference type="Proteomes" id="UP000535491"/>
    </source>
</evidence>
<keyword evidence="3" id="KW-0804">Transcription</keyword>
<evidence type="ECO:0000256" key="1">
    <source>
        <dbReference type="ARBA" id="ARBA00023015"/>
    </source>
</evidence>
<organism evidence="5 6">
    <name type="scientific">Paenactinomyces guangxiensis</name>
    <dbReference type="NCBI Taxonomy" id="1490290"/>
    <lineage>
        <taxon>Bacteria</taxon>
        <taxon>Bacillati</taxon>
        <taxon>Bacillota</taxon>
        <taxon>Bacilli</taxon>
        <taxon>Bacillales</taxon>
        <taxon>Thermoactinomycetaceae</taxon>
        <taxon>Paenactinomyces</taxon>
    </lineage>
</organism>
<feature type="domain" description="HTH deoR-type" evidence="4">
    <location>
        <begin position="3"/>
        <end position="58"/>
    </location>
</feature>
<dbReference type="InterPro" id="IPR036390">
    <property type="entry name" value="WH_DNA-bd_sf"/>
</dbReference>